<keyword evidence="2" id="KW-1185">Reference proteome</keyword>
<gene>
    <name evidence="1" type="ORF">C7374_111104</name>
</gene>
<dbReference type="AlphaFoldDB" id="A0A364JTQ8"/>
<accession>A0A364JTQ8</accession>
<name>A0A364JTQ8_9HYPH</name>
<dbReference type="Proteomes" id="UP000249453">
    <property type="component" value="Unassembled WGS sequence"/>
</dbReference>
<dbReference type="RefSeq" id="WP_111575909.1">
    <property type="nucleotide sequence ID" value="NZ_JBHEEY010000011.1"/>
</dbReference>
<protein>
    <submittedName>
        <fullName evidence="1">Uncharacterized protein</fullName>
    </submittedName>
</protein>
<dbReference type="OrthoDB" id="9962987at2"/>
<evidence type="ECO:0000313" key="2">
    <source>
        <dbReference type="Proteomes" id="UP000249453"/>
    </source>
</evidence>
<comment type="caution">
    <text evidence="1">The sequence shown here is derived from an EMBL/GenBank/DDBJ whole genome shotgun (WGS) entry which is preliminary data.</text>
</comment>
<proteinExistence type="predicted"/>
<organism evidence="1 2">
    <name type="scientific">Falsochrobactrum ovis</name>
    <dbReference type="NCBI Taxonomy" id="1293442"/>
    <lineage>
        <taxon>Bacteria</taxon>
        <taxon>Pseudomonadati</taxon>
        <taxon>Pseudomonadota</taxon>
        <taxon>Alphaproteobacteria</taxon>
        <taxon>Hyphomicrobiales</taxon>
        <taxon>Brucellaceae</taxon>
        <taxon>Falsochrobactrum</taxon>
    </lineage>
</organism>
<reference evidence="1 2" key="1">
    <citation type="submission" date="2018-06" db="EMBL/GenBank/DDBJ databases">
        <title>Genomic Encyclopedia of Type Strains, Phase IV (KMG-IV): sequencing the most valuable type-strain genomes for metagenomic binning, comparative biology and taxonomic classification.</title>
        <authorList>
            <person name="Goeker M."/>
        </authorList>
    </citation>
    <scope>NUCLEOTIDE SEQUENCE [LARGE SCALE GENOMIC DNA]</scope>
    <source>
        <strain evidence="1 2">DSM 26720</strain>
    </source>
</reference>
<dbReference type="EMBL" id="QLMK01000011">
    <property type="protein sequence ID" value="RAK27110.1"/>
    <property type="molecule type" value="Genomic_DNA"/>
</dbReference>
<sequence>MTFENKFDYIAIPKGQAPGGPIQASDGSWYLVLPLHMTFREIVEHIRSFRSASPITASEVEETIAMLKQ</sequence>
<evidence type="ECO:0000313" key="1">
    <source>
        <dbReference type="EMBL" id="RAK27110.1"/>
    </source>
</evidence>